<name>A0A7M7REF7_STRPU</name>
<comment type="subcellular location">
    <subcellularLocation>
        <location evidence="1">Membrane</location>
        <topology evidence="1">Single-pass membrane protein</topology>
    </subcellularLocation>
</comment>
<dbReference type="Pfam" id="PF09430">
    <property type="entry name" value="EMC7_beta-sandw"/>
    <property type="match status" value="1"/>
</dbReference>
<dbReference type="EnsemblMetazoa" id="XM_789050">
    <property type="protein sequence ID" value="XP_794143"/>
    <property type="gene ID" value="LOC589408"/>
</dbReference>
<protein>
    <recommendedName>
        <fullName evidence="10">ER membrane protein complex subunit 7 beta-sandwich domain-containing protein</fullName>
    </recommendedName>
</protein>
<evidence type="ECO:0000256" key="9">
    <source>
        <dbReference type="SAM" id="SignalP"/>
    </source>
</evidence>
<evidence type="ECO:0000256" key="7">
    <source>
        <dbReference type="SAM" id="MobiDB-lite"/>
    </source>
</evidence>
<evidence type="ECO:0000256" key="5">
    <source>
        <dbReference type="ARBA" id="ARBA00022989"/>
    </source>
</evidence>
<dbReference type="InterPro" id="IPR019008">
    <property type="entry name" value="Beta_sandwich_EMC7"/>
</dbReference>
<dbReference type="SUPFAM" id="SSF49452">
    <property type="entry name" value="Starch-binding domain-like"/>
    <property type="match status" value="1"/>
</dbReference>
<feature type="transmembrane region" description="Helical" evidence="8">
    <location>
        <begin position="151"/>
        <end position="169"/>
    </location>
</feature>
<dbReference type="GeneID" id="589408"/>
<evidence type="ECO:0000256" key="2">
    <source>
        <dbReference type="ARBA" id="ARBA00008880"/>
    </source>
</evidence>
<dbReference type="KEGG" id="spu:589408"/>
<dbReference type="OrthoDB" id="27095at2759"/>
<evidence type="ECO:0000313" key="11">
    <source>
        <dbReference type="EnsemblMetazoa" id="XP_794143"/>
    </source>
</evidence>
<feature type="domain" description="ER membrane protein complex subunit 7 beta-sandwich" evidence="10">
    <location>
        <begin position="43"/>
        <end position="154"/>
    </location>
</feature>
<feature type="chain" id="PRO_5029653674" description="ER membrane protein complex subunit 7 beta-sandwich domain-containing protein" evidence="9">
    <location>
        <begin position="20"/>
        <end position="223"/>
    </location>
</feature>
<evidence type="ECO:0000259" key="10">
    <source>
        <dbReference type="Pfam" id="PF09430"/>
    </source>
</evidence>
<reference evidence="12" key="1">
    <citation type="submission" date="2015-02" db="EMBL/GenBank/DDBJ databases">
        <title>Genome sequencing for Strongylocentrotus purpuratus.</title>
        <authorList>
            <person name="Murali S."/>
            <person name="Liu Y."/>
            <person name="Vee V."/>
            <person name="English A."/>
            <person name="Wang M."/>
            <person name="Skinner E."/>
            <person name="Han Y."/>
            <person name="Muzny D.M."/>
            <person name="Worley K.C."/>
            <person name="Gibbs R.A."/>
        </authorList>
    </citation>
    <scope>NUCLEOTIDE SEQUENCE</scope>
</reference>
<dbReference type="PANTHER" id="PTHR13605:SF4">
    <property type="entry name" value="ER MEMBRANE PROTEIN COMPLEX SUBUNIT 7"/>
    <property type="match status" value="1"/>
</dbReference>
<proteinExistence type="inferred from homology"/>
<evidence type="ECO:0000313" key="12">
    <source>
        <dbReference type="Proteomes" id="UP000007110"/>
    </source>
</evidence>
<keyword evidence="5 8" id="KW-1133">Transmembrane helix</keyword>
<sequence>MDKWTLFMILFISISYSSSEEVDDEKQMETFKIEGKVSVPGVKPADWVLLTKVLVDGGAFVGFVRSDGSFEVHDVPTGSYIVEFAHPKYMFEATRIDISARGKIRARRVNNVDSKSVVQVAYPLKVRSKGLAGYFQKREEFKIVDVLKNPMVLMMVLPVVFIVILPKLINTQDPELQKEMSNMNLMNQKQDLPDLSEMATSFFGGGSSAPKKSKDKAIKAKRK</sequence>
<evidence type="ECO:0000256" key="3">
    <source>
        <dbReference type="ARBA" id="ARBA00022692"/>
    </source>
</evidence>
<comment type="similarity">
    <text evidence="2">Belongs to the EMC7 family.</text>
</comment>
<keyword evidence="12" id="KW-1185">Reference proteome</keyword>
<keyword evidence="4 9" id="KW-0732">Signal</keyword>
<dbReference type="InParanoid" id="A0A7M7REF7"/>
<accession>A0A7M7REF7</accession>
<evidence type="ECO:0000256" key="4">
    <source>
        <dbReference type="ARBA" id="ARBA00022729"/>
    </source>
</evidence>
<dbReference type="CTD" id="56851"/>
<dbReference type="GO" id="GO:0072546">
    <property type="term" value="C:EMC complex"/>
    <property type="evidence" value="ECO:0000318"/>
    <property type="project" value="GO_Central"/>
</dbReference>
<dbReference type="RefSeq" id="XP_794143.2">
    <property type="nucleotide sequence ID" value="XM_789050.5"/>
</dbReference>
<evidence type="ECO:0000256" key="8">
    <source>
        <dbReference type="SAM" id="Phobius"/>
    </source>
</evidence>
<dbReference type="InterPro" id="IPR039163">
    <property type="entry name" value="EMC7"/>
</dbReference>
<feature type="region of interest" description="Disordered" evidence="7">
    <location>
        <begin position="200"/>
        <end position="223"/>
    </location>
</feature>
<feature type="compositionally biased region" description="Basic residues" evidence="7">
    <location>
        <begin position="211"/>
        <end position="223"/>
    </location>
</feature>
<feature type="signal peptide" evidence="9">
    <location>
        <begin position="1"/>
        <end position="19"/>
    </location>
</feature>
<keyword evidence="6 8" id="KW-0472">Membrane</keyword>
<keyword evidence="3 8" id="KW-0812">Transmembrane</keyword>
<dbReference type="FunCoup" id="A0A7M7REF7">
    <property type="interactions" value="1752"/>
</dbReference>
<organism evidence="11 12">
    <name type="scientific">Strongylocentrotus purpuratus</name>
    <name type="common">Purple sea urchin</name>
    <dbReference type="NCBI Taxonomy" id="7668"/>
    <lineage>
        <taxon>Eukaryota</taxon>
        <taxon>Metazoa</taxon>
        <taxon>Echinodermata</taxon>
        <taxon>Eleutherozoa</taxon>
        <taxon>Echinozoa</taxon>
        <taxon>Echinoidea</taxon>
        <taxon>Euechinoidea</taxon>
        <taxon>Echinacea</taxon>
        <taxon>Camarodonta</taxon>
        <taxon>Echinidea</taxon>
        <taxon>Strongylocentrotidae</taxon>
        <taxon>Strongylocentrotus</taxon>
    </lineage>
</organism>
<dbReference type="Proteomes" id="UP000007110">
    <property type="component" value="Unassembled WGS sequence"/>
</dbReference>
<dbReference type="AlphaFoldDB" id="A0A7M7REF7"/>
<dbReference type="OMA" id="EMENMQM"/>
<dbReference type="GO" id="GO:0030246">
    <property type="term" value="F:carbohydrate binding"/>
    <property type="evidence" value="ECO:0007669"/>
    <property type="project" value="InterPro"/>
</dbReference>
<dbReference type="InterPro" id="IPR013784">
    <property type="entry name" value="Carb-bd-like_fold"/>
</dbReference>
<reference evidence="11" key="2">
    <citation type="submission" date="2021-01" db="UniProtKB">
        <authorList>
            <consortium name="EnsemblMetazoa"/>
        </authorList>
    </citation>
    <scope>IDENTIFICATION</scope>
</reference>
<evidence type="ECO:0000256" key="1">
    <source>
        <dbReference type="ARBA" id="ARBA00004167"/>
    </source>
</evidence>
<dbReference type="PANTHER" id="PTHR13605">
    <property type="entry name" value="ER MEMBRANE PROTEIN COMPLEX SUBUNIT 7"/>
    <property type="match status" value="1"/>
</dbReference>
<evidence type="ECO:0000256" key="6">
    <source>
        <dbReference type="ARBA" id="ARBA00023136"/>
    </source>
</evidence>